<feature type="signal peptide" evidence="5">
    <location>
        <begin position="1"/>
        <end position="34"/>
    </location>
</feature>
<dbReference type="InterPro" id="IPR051453">
    <property type="entry name" value="MBL_Glyoxalase_II"/>
</dbReference>
<comment type="cofactor">
    <cofactor evidence="1">
        <name>Zn(2+)</name>
        <dbReference type="ChEBI" id="CHEBI:29105"/>
    </cofactor>
</comment>
<keyword evidence="2" id="KW-0479">Metal-binding</keyword>
<dbReference type="InterPro" id="IPR001279">
    <property type="entry name" value="Metallo-B-lactamas"/>
</dbReference>
<protein>
    <submittedName>
        <fullName evidence="7">MBL fold metallo-hydrolase</fullName>
    </submittedName>
</protein>
<dbReference type="SMART" id="SM00849">
    <property type="entry name" value="Lactamase_B"/>
    <property type="match status" value="1"/>
</dbReference>
<dbReference type="PROSITE" id="PS51318">
    <property type="entry name" value="TAT"/>
    <property type="match status" value="1"/>
</dbReference>
<evidence type="ECO:0000256" key="2">
    <source>
        <dbReference type="ARBA" id="ARBA00022723"/>
    </source>
</evidence>
<dbReference type="InterPro" id="IPR036866">
    <property type="entry name" value="RibonucZ/Hydroxyglut_hydro"/>
</dbReference>
<dbReference type="InterPro" id="IPR006311">
    <property type="entry name" value="TAT_signal"/>
</dbReference>
<keyword evidence="3" id="KW-0378">Hydrolase</keyword>
<evidence type="ECO:0000256" key="5">
    <source>
        <dbReference type="SAM" id="SignalP"/>
    </source>
</evidence>
<keyword evidence="8" id="KW-1185">Reference proteome</keyword>
<gene>
    <name evidence="7" type="ORF">ACFOWZ_37325</name>
</gene>
<feature type="chain" id="PRO_5045416622" evidence="5">
    <location>
        <begin position="35"/>
        <end position="314"/>
    </location>
</feature>
<name>A0ABV8C5K5_9PSEU</name>
<evidence type="ECO:0000259" key="6">
    <source>
        <dbReference type="SMART" id="SM00849"/>
    </source>
</evidence>
<keyword evidence="5" id="KW-0732">Signal</keyword>
<evidence type="ECO:0000256" key="1">
    <source>
        <dbReference type="ARBA" id="ARBA00001947"/>
    </source>
</evidence>
<dbReference type="Gene3D" id="3.60.15.10">
    <property type="entry name" value="Ribonuclease Z/Hydroxyacylglutathione hydrolase-like"/>
    <property type="match status" value="1"/>
</dbReference>
<evidence type="ECO:0000313" key="8">
    <source>
        <dbReference type="Proteomes" id="UP001595690"/>
    </source>
</evidence>
<dbReference type="EMBL" id="JBHRZI010000032">
    <property type="protein sequence ID" value="MFC3897171.1"/>
    <property type="molecule type" value="Genomic_DNA"/>
</dbReference>
<accession>A0ABV8C5K5</accession>
<sequence length="314" mass="33588">MSRHFDSPLSRRKLGRYAAGVGAAALLGGGVANAATETAEHYYAKARRLAGRDPVLLDLVDALSRDFVLPDLPAPAPVKVFDNVAVLSIGWVSALALFTSDGIVLIDALNTPAEAENVIASGLRTLGADPATIRYVIVTHGHFDHFGGAQYLADTYGARVMMSAADWTYMAGTTQSNQPRRDLDISDGQQLTVGDTTVTLNLTPGHTPGSVSPIFPVRDKGRRHTAMLWGGTRPPDTAANLRTYLSSVELLRNRMSQARVDVELSNHPFCDNGLERIAQLGNARNPFVVGVSGTQRFMNVMANMVRGHIIAAGG</sequence>
<dbReference type="RefSeq" id="WP_382378659.1">
    <property type="nucleotide sequence ID" value="NZ_JBHRZI010000032.1"/>
</dbReference>
<evidence type="ECO:0000256" key="4">
    <source>
        <dbReference type="ARBA" id="ARBA00022833"/>
    </source>
</evidence>
<evidence type="ECO:0000313" key="7">
    <source>
        <dbReference type="EMBL" id="MFC3897171.1"/>
    </source>
</evidence>
<dbReference type="Proteomes" id="UP001595690">
    <property type="component" value="Unassembled WGS sequence"/>
</dbReference>
<proteinExistence type="predicted"/>
<dbReference type="PANTHER" id="PTHR46233:SF3">
    <property type="entry name" value="HYDROXYACYLGLUTATHIONE HYDROLASE GLOC"/>
    <property type="match status" value="1"/>
</dbReference>
<feature type="domain" description="Metallo-beta-lactamase" evidence="6">
    <location>
        <begin position="92"/>
        <end position="259"/>
    </location>
</feature>
<dbReference type="PANTHER" id="PTHR46233">
    <property type="entry name" value="HYDROXYACYLGLUTATHIONE HYDROLASE GLOC"/>
    <property type="match status" value="1"/>
</dbReference>
<comment type="caution">
    <text evidence="7">The sequence shown here is derived from an EMBL/GenBank/DDBJ whole genome shotgun (WGS) entry which is preliminary data.</text>
</comment>
<dbReference type="CDD" id="cd16280">
    <property type="entry name" value="metallo-hydrolase-like_MBL-fold"/>
    <property type="match status" value="1"/>
</dbReference>
<keyword evidence="4" id="KW-0862">Zinc</keyword>
<dbReference type="SUPFAM" id="SSF56281">
    <property type="entry name" value="Metallo-hydrolase/oxidoreductase"/>
    <property type="match status" value="1"/>
</dbReference>
<reference evidence="8" key="1">
    <citation type="journal article" date="2019" name="Int. J. Syst. Evol. Microbiol.">
        <title>The Global Catalogue of Microorganisms (GCM) 10K type strain sequencing project: providing services to taxonomists for standard genome sequencing and annotation.</title>
        <authorList>
            <consortium name="The Broad Institute Genomics Platform"/>
            <consortium name="The Broad Institute Genome Sequencing Center for Infectious Disease"/>
            <person name="Wu L."/>
            <person name="Ma J."/>
        </authorList>
    </citation>
    <scope>NUCLEOTIDE SEQUENCE [LARGE SCALE GENOMIC DNA]</scope>
    <source>
        <strain evidence="8">CGMCC 4.7405</strain>
    </source>
</reference>
<evidence type="ECO:0000256" key="3">
    <source>
        <dbReference type="ARBA" id="ARBA00022801"/>
    </source>
</evidence>
<organism evidence="7 8">
    <name type="scientific">Lentzea rhizosphaerae</name>
    <dbReference type="NCBI Taxonomy" id="2041025"/>
    <lineage>
        <taxon>Bacteria</taxon>
        <taxon>Bacillati</taxon>
        <taxon>Actinomycetota</taxon>
        <taxon>Actinomycetes</taxon>
        <taxon>Pseudonocardiales</taxon>
        <taxon>Pseudonocardiaceae</taxon>
        <taxon>Lentzea</taxon>
    </lineage>
</organism>
<dbReference type="Pfam" id="PF00753">
    <property type="entry name" value="Lactamase_B"/>
    <property type="match status" value="1"/>
</dbReference>